<feature type="domain" description="Shikimate dehydrogenase substrate binding N-terminal" evidence="3">
    <location>
        <begin position="9"/>
        <end position="90"/>
    </location>
</feature>
<dbReference type="PANTHER" id="PTHR21089">
    <property type="entry name" value="SHIKIMATE DEHYDROGENASE"/>
    <property type="match status" value="1"/>
</dbReference>
<dbReference type="InterPro" id="IPR036291">
    <property type="entry name" value="NAD(P)-bd_dom_sf"/>
</dbReference>
<dbReference type="SUPFAM" id="SSF53223">
    <property type="entry name" value="Aminoacid dehydrogenase-like, N-terminal domain"/>
    <property type="match status" value="1"/>
</dbReference>
<dbReference type="CDD" id="cd01065">
    <property type="entry name" value="NAD_bind_Shikimate_DH"/>
    <property type="match status" value="1"/>
</dbReference>
<dbReference type="InterPro" id="IPR041121">
    <property type="entry name" value="SDH_C"/>
</dbReference>
<proteinExistence type="predicted"/>
<comment type="pathway">
    <text evidence="1">Metabolic intermediate biosynthesis; chorismate biosynthesis; chorismate from D-erythrose 4-phosphate and phosphoenolpyruvate: step 4/7.</text>
</comment>
<dbReference type="InterPro" id="IPR022893">
    <property type="entry name" value="Shikimate_DH_fam"/>
</dbReference>
<dbReference type="GO" id="GO:0005829">
    <property type="term" value="C:cytosol"/>
    <property type="evidence" value="ECO:0007669"/>
    <property type="project" value="TreeGrafter"/>
</dbReference>
<evidence type="ECO:0000313" key="5">
    <source>
        <dbReference type="EMBL" id="OLR91706.1"/>
    </source>
</evidence>
<keyword evidence="2" id="KW-0028">Amino-acid biosynthesis</keyword>
<dbReference type="GO" id="GO:0050661">
    <property type="term" value="F:NADP binding"/>
    <property type="evidence" value="ECO:0007669"/>
    <property type="project" value="TreeGrafter"/>
</dbReference>
<dbReference type="STRING" id="1193682.BJP25_25190"/>
<dbReference type="Pfam" id="PF08501">
    <property type="entry name" value="Shikimate_dh_N"/>
    <property type="match status" value="1"/>
</dbReference>
<evidence type="ECO:0000256" key="1">
    <source>
        <dbReference type="ARBA" id="ARBA00004871"/>
    </source>
</evidence>
<name>A0A1Q9LI57_9PSEU</name>
<dbReference type="GO" id="GO:0004764">
    <property type="term" value="F:shikimate 3-dehydrogenase (NADP+) activity"/>
    <property type="evidence" value="ECO:0007669"/>
    <property type="project" value="InterPro"/>
</dbReference>
<sequence length="283" mass="29059">MPATRRAAVLGSPVAHSLSPVLHGAAYRELGLGWSYDRVECDAAALPALVDSLGPEWAGLSVTMPGKRAALRTAHTATERAVAVGAANTLVHRADGTWHADCTDVDGVTGALLVAAGYHPVPGDQALVLGAGGTACAALAAFAALGVSSAVLVVRDRTRAEEAEDCADRLSLPVEVVEWADADFTGLAGSTAVLVNTAPTQAAEPIAAQLATARHVLDVVYHPWPTPLAEATRRSGARLATGLDMLLHQAFGQVEQFTGQSAPRVAMRDALAAAVPDPVPLPL</sequence>
<dbReference type="Proteomes" id="UP000186040">
    <property type="component" value="Unassembled WGS sequence"/>
</dbReference>
<dbReference type="InterPro" id="IPR046346">
    <property type="entry name" value="Aminoacid_DH-like_N_sf"/>
</dbReference>
<feature type="domain" description="SDH C-terminal" evidence="4">
    <location>
        <begin position="242"/>
        <end position="271"/>
    </location>
</feature>
<dbReference type="GO" id="GO:0019632">
    <property type="term" value="P:shikimate metabolic process"/>
    <property type="evidence" value="ECO:0007669"/>
    <property type="project" value="TreeGrafter"/>
</dbReference>
<gene>
    <name evidence="5" type="ORF">BJP25_25190</name>
</gene>
<dbReference type="SUPFAM" id="SSF51735">
    <property type="entry name" value="NAD(P)-binding Rossmann-fold domains"/>
    <property type="match status" value="1"/>
</dbReference>
<dbReference type="Gene3D" id="3.40.50.10860">
    <property type="entry name" value="Leucine Dehydrogenase, chain A, domain 1"/>
    <property type="match status" value="1"/>
</dbReference>
<accession>A0A1Q9LI57</accession>
<comment type="caution">
    <text evidence="5">The sequence shown here is derived from an EMBL/GenBank/DDBJ whole genome shotgun (WGS) entry which is preliminary data.</text>
</comment>
<dbReference type="Pfam" id="PF18317">
    <property type="entry name" value="SDH_C"/>
    <property type="match status" value="1"/>
</dbReference>
<evidence type="ECO:0000313" key="6">
    <source>
        <dbReference type="Proteomes" id="UP000186040"/>
    </source>
</evidence>
<dbReference type="OrthoDB" id="9776868at2"/>
<dbReference type="PANTHER" id="PTHR21089:SF1">
    <property type="entry name" value="BIFUNCTIONAL 3-DEHYDROQUINATE DEHYDRATASE_SHIKIMATE DEHYDROGENASE, CHLOROPLASTIC"/>
    <property type="match status" value="1"/>
</dbReference>
<dbReference type="AlphaFoldDB" id="A0A1Q9LI57"/>
<dbReference type="GO" id="GO:0009073">
    <property type="term" value="P:aromatic amino acid family biosynthetic process"/>
    <property type="evidence" value="ECO:0007669"/>
    <property type="project" value="UniProtKB-KW"/>
</dbReference>
<evidence type="ECO:0000259" key="4">
    <source>
        <dbReference type="Pfam" id="PF18317"/>
    </source>
</evidence>
<dbReference type="EMBL" id="MKQR01000020">
    <property type="protein sequence ID" value="OLR91706.1"/>
    <property type="molecule type" value="Genomic_DNA"/>
</dbReference>
<reference evidence="5 6" key="1">
    <citation type="submission" date="2016-10" db="EMBL/GenBank/DDBJ databases">
        <title>The Draft Genome Sequence of Actinokineospora bangkokensis 44EHWT reveals the biosynthetic pathway of antifungal compounds Thailandins with unusual extender unit butylmalonyl-CoA.</title>
        <authorList>
            <person name="Greule A."/>
            <person name="Intra B."/>
            <person name="Flemming S."/>
            <person name="Rommel M.G."/>
            <person name="Panbangred W."/>
            <person name="Bechthold A."/>
        </authorList>
    </citation>
    <scope>NUCLEOTIDE SEQUENCE [LARGE SCALE GENOMIC DNA]</scope>
    <source>
        <strain evidence="5 6">44EHW</strain>
    </source>
</reference>
<dbReference type="NCBIfam" id="NF001311">
    <property type="entry name" value="PRK00258.1-3"/>
    <property type="match status" value="1"/>
</dbReference>
<evidence type="ECO:0000256" key="2">
    <source>
        <dbReference type="ARBA" id="ARBA00023141"/>
    </source>
</evidence>
<organism evidence="5 6">
    <name type="scientific">Actinokineospora bangkokensis</name>
    <dbReference type="NCBI Taxonomy" id="1193682"/>
    <lineage>
        <taxon>Bacteria</taxon>
        <taxon>Bacillati</taxon>
        <taxon>Actinomycetota</taxon>
        <taxon>Actinomycetes</taxon>
        <taxon>Pseudonocardiales</taxon>
        <taxon>Pseudonocardiaceae</taxon>
        <taxon>Actinokineospora</taxon>
    </lineage>
</organism>
<protein>
    <submittedName>
        <fullName evidence="5">Shikimate dehydrogenase</fullName>
    </submittedName>
</protein>
<keyword evidence="6" id="KW-1185">Reference proteome</keyword>
<evidence type="ECO:0000259" key="3">
    <source>
        <dbReference type="Pfam" id="PF08501"/>
    </source>
</evidence>
<dbReference type="RefSeq" id="WP_075976547.1">
    <property type="nucleotide sequence ID" value="NZ_MKQR01000020.1"/>
</dbReference>
<dbReference type="InterPro" id="IPR013708">
    <property type="entry name" value="Shikimate_DH-bd_N"/>
</dbReference>
<keyword evidence="2" id="KW-0057">Aromatic amino acid biosynthesis</keyword>
<dbReference type="GO" id="GO:0009423">
    <property type="term" value="P:chorismate biosynthetic process"/>
    <property type="evidence" value="ECO:0007669"/>
    <property type="project" value="TreeGrafter"/>
</dbReference>
<dbReference type="Gene3D" id="3.40.50.720">
    <property type="entry name" value="NAD(P)-binding Rossmann-like Domain"/>
    <property type="match status" value="1"/>
</dbReference>